<dbReference type="RefSeq" id="WP_112053154.1">
    <property type="nucleotide sequence ID" value="NZ_QLSX01000001.1"/>
</dbReference>
<evidence type="ECO:0000259" key="1">
    <source>
        <dbReference type="Pfam" id="PF12697"/>
    </source>
</evidence>
<dbReference type="InterPro" id="IPR029058">
    <property type="entry name" value="AB_hydrolase_fold"/>
</dbReference>
<protein>
    <submittedName>
        <fullName evidence="2">Carboxylesterase BioH (Pimeloyl-CoA synthesis)</fullName>
    </submittedName>
</protein>
<organism evidence="2 3">
    <name type="scientific">Onishia taeanensis</name>
    <dbReference type="NCBI Taxonomy" id="284577"/>
    <lineage>
        <taxon>Bacteria</taxon>
        <taxon>Pseudomonadati</taxon>
        <taxon>Pseudomonadota</taxon>
        <taxon>Gammaproteobacteria</taxon>
        <taxon>Oceanospirillales</taxon>
        <taxon>Halomonadaceae</taxon>
        <taxon>Onishia</taxon>
    </lineage>
</organism>
<dbReference type="GO" id="GO:0016020">
    <property type="term" value="C:membrane"/>
    <property type="evidence" value="ECO:0007669"/>
    <property type="project" value="TreeGrafter"/>
</dbReference>
<dbReference type="PANTHER" id="PTHR43798">
    <property type="entry name" value="MONOACYLGLYCEROL LIPASE"/>
    <property type="match status" value="1"/>
</dbReference>
<comment type="caution">
    <text evidence="2">The sequence shown here is derived from an EMBL/GenBank/DDBJ whole genome shotgun (WGS) entry which is preliminary data.</text>
</comment>
<evidence type="ECO:0000313" key="3">
    <source>
        <dbReference type="Proteomes" id="UP000249700"/>
    </source>
</evidence>
<accession>A0A328Y0D1</accession>
<dbReference type="Pfam" id="PF12697">
    <property type="entry name" value="Abhydrolase_6"/>
    <property type="match status" value="1"/>
</dbReference>
<dbReference type="AlphaFoldDB" id="A0A328Y0D1"/>
<dbReference type="Gene3D" id="3.40.50.1820">
    <property type="entry name" value="alpha/beta hydrolase"/>
    <property type="match status" value="1"/>
</dbReference>
<dbReference type="PANTHER" id="PTHR43798:SF33">
    <property type="entry name" value="HYDROLASE, PUTATIVE (AFU_ORTHOLOGUE AFUA_2G14860)-RELATED"/>
    <property type="match status" value="1"/>
</dbReference>
<dbReference type="OrthoDB" id="9780744at2"/>
<dbReference type="InterPro" id="IPR050266">
    <property type="entry name" value="AB_hydrolase_sf"/>
</dbReference>
<name>A0A328Y0D1_9GAMM</name>
<evidence type="ECO:0000313" key="2">
    <source>
        <dbReference type="EMBL" id="RAR64274.1"/>
    </source>
</evidence>
<dbReference type="Proteomes" id="UP000249700">
    <property type="component" value="Unassembled WGS sequence"/>
</dbReference>
<sequence>MTRLVLLSGWGIDARIWQPLVASLPADINVTTPDWPGYGIRQDAGTPKDLATLAKTMADDLPQDALWVGWSLGGLLATSLLKHLPAPQALVLLGMRERFTTLDEARGGVTPAALAAFHDAFQQDALATWRHFLRWQLSGEPRPRHAHRQLQALIGNAPPATPASLAAGLDWLERLDNTEICASSPCPILTVTGERDPLTATATPASAHHVARPIDQAGHCPQLSQPEILAGRLAALAHEHAARAHEDTDPLPRREHA</sequence>
<proteinExistence type="predicted"/>
<gene>
    <name evidence="2" type="ORF">BCL93_10192</name>
</gene>
<dbReference type="InterPro" id="IPR000073">
    <property type="entry name" value="AB_hydrolase_1"/>
</dbReference>
<feature type="domain" description="AB hydrolase-1" evidence="1">
    <location>
        <begin position="4"/>
        <end position="230"/>
    </location>
</feature>
<reference evidence="2 3" key="1">
    <citation type="submission" date="2018-06" db="EMBL/GenBank/DDBJ databases">
        <title>Comparative analysis of microorganisms from saline springs in Andes Mountain Range, Colombia.</title>
        <authorList>
            <person name="Rubin E."/>
        </authorList>
    </citation>
    <scope>NUCLEOTIDE SEQUENCE [LARGE SCALE GENOMIC DNA]</scope>
    <source>
        <strain evidence="2 3">USBA-857</strain>
    </source>
</reference>
<dbReference type="EMBL" id="QLSX01000001">
    <property type="protein sequence ID" value="RAR64274.1"/>
    <property type="molecule type" value="Genomic_DNA"/>
</dbReference>
<dbReference type="SUPFAM" id="SSF53474">
    <property type="entry name" value="alpha/beta-Hydrolases"/>
    <property type="match status" value="1"/>
</dbReference>